<organism evidence="1 2">
    <name type="scientific">Nocardia tenerifensis</name>
    <dbReference type="NCBI Taxonomy" id="228006"/>
    <lineage>
        <taxon>Bacteria</taxon>
        <taxon>Bacillati</taxon>
        <taxon>Actinomycetota</taxon>
        <taxon>Actinomycetes</taxon>
        <taxon>Mycobacteriales</taxon>
        <taxon>Nocardiaceae</taxon>
        <taxon>Nocardia</taxon>
    </lineage>
</organism>
<accession>A0A318KDF3</accession>
<dbReference type="AlphaFoldDB" id="A0A318KDF3"/>
<evidence type="ECO:0000313" key="2">
    <source>
        <dbReference type="Proteomes" id="UP000247569"/>
    </source>
</evidence>
<dbReference type="OrthoDB" id="4559091at2"/>
<dbReference type="RefSeq" id="WP_146251049.1">
    <property type="nucleotide sequence ID" value="NZ_QJKF01000002.1"/>
</dbReference>
<dbReference type="Proteomes" id="UP000247569">
    <property type="component" value="Unassembled WGS sequence"/>
</dbReference>
<name>A0A318KDF3_9NOCA</name>
<reference evidence="1 2" key="1">
    <citation type="submission" date="2018-05" db="EMBL/GenBank/DDBJ databases">
        <title>Genomic Encyclopedia of Type Strains, Phase IV (KMG-IV): sequencing the most valuable type-strain genomes for metagenomic binning, comparative biology and taxonomic classification.</title>
        <authorList>
            <person name="Goeker M."/>
        </authorList>
    </citation>
    <scope>NUCLEOTIDE SEQUENCE [LARGE SCALE GENOMIC DNA]</scope>
    <source>
        <strain evidence="1 2">DSM 44704</strain>
    </source>
</reference>
<dbReference type="EMBL" id="QJKF01000002">
    <property type="protein sequence ID" value="PXX69110.1"/>
    <property type="molecule type" value="Genomic_DNA"/>
</dbReference>
<sequence>MTDCEYLAVDLDQLVRPFDSTSTDYDAVVARSIDSPRLRRLLYTAVGLSHDSIDLLSTMSERLRAVEGMPLRDPLDD</sequence>
<proteinExistence type="predicted"/>
<comment type="caution">
    <text evidence="1">The sequence shown here is derived from an EMBL/GenBank/DDBJ whole genome shotgun (WGS) entry which is preliminary data.</text>
</comment>
<keyword evidence="2" id="KW-1185">Reference proteome</keyword>
<gene>
    <name evidence="1" type="ORF">DFR70_102797</name>
</gene>
<evidence type="ECO:0000313" key="1">
    <source>
        <dbReference type="EMBL" id="PXX69110.1"/>
    </source>
</evidence>
<protein>
    <submittedName>
        <fullName evidence="1">Uncharacterized protein</fullName>
    </submittedName>
</protein>